<dbReference type="AlphaFoldDB" id="A0A9D3SM54"/>
<dbReference type="PROSITE" id="PS50871">
    <property type="entry name" value="C1Q"/>
    <property type="match status" value="1"/>
</dbReference>
<evidence type="ECO:0000256" key="3">
    <source>
        <dbReference type="ARBA" id="ARBA00022729"/>
    </source>
</evidence>
<gene>
    <name evidence="5" type="ORF">KOW79_006063</name>
</gene>
<proteinExistence type="predicted"/>
<comment type="subcellular location">
    <subcellularLocation>
        <location evidence="1">Secreted</location>
    </subcellularLocation>
</comment>
<dbReference type="PANTHER" id="PTHR22923">
    <property type="entry name" value="CEREBELLIN-RELATED"/>
    <property type="match status" value="1"/>
</dbReference>
<dbReference type="Gene3D" id="2.60.120.40">
    <property type="match status" value="1"/>
</dbReference>
<comment type="caution">
    <text evidence="5">The sequence shown here is derived from an EMBL/GenBank/DDBJ whole genome shotgun (WGS) entry which is preliminary data.</text>
</comment>
<dbReference type="PRINTS" id="PR00007">
    <property type="entry name" value="COMPLEMNTC1Q"/>
</dbReference>
<protein>
    <recommendedName>
        <fullName evidence="4">C1q domain-containing protein</fullName>
    </recommendedName>
</protein>
<dbReference type="EMBL" id="JAHKSW010000007">
    <property type="protein sequence ID" value="KAG7329841.1"/>
    <property type="molecule type" value="Genomic_DNA"/>
</dbReference>
<feature type="domain" description="C1q" evidence="4">
    <location>
        <begin position="39"/>
        <end position="181"/>
    </location>
</feature>
<sequence>MKAMEEEITELRRLNSEQATQLEILNASHYRMEDLLTTNKDLRVAFSASLLTSVGPSNVGPFTTTNTLIYKHVFLNIGEAYNPNTGIFTAPLKGAYVFRVFSKMITDTQTHSVTAGLFKNDQHMFSTHAHNSGGFHSSSNGATLPLEKGDAVSVRLYAGSWIFDNGEHHHSSFSGHLLFPL</sequence>
<keyword evidence="2" id="KW-0964">Secreted</keyword>
<reference evidence="5 6" key="1">
    <citation type="submission" date="2021-06" db="EMBL/GenBank/DDBJ databases">
        <title>Chromosome-level genome assembly of the red-tail catfish (Hemibagrus wyckioides).</title>
        <authorList>
            <person name="Shao F."/>
        </authorList>
    </citation>
    <scope>NUCLEOTIDE SEQUENCE [LARGE SCALE GENOMIC DNA]</scope>
    <source>
        <strain evidence="5">EC202008001</strain>
        <tissue evidence="5">Blood</tissue>
    </source>
</reference>
<dbReference type="Proteomes" id="UP000824219">
    <property type="component" value="Linkage Group LG07"/>
</dbReference>
<dbReference type="PANTHER" id="PTHR22923:SF102">
    <property type="entry name" value="CEREBELLIN 13-RELATED"/>
    <property type="match status" value="1"/>
</dbReference>
<dbReference type="OrthoDB" id="10070467at2759"/>
<dbReference type="InterPro" id="IPR008983">
    <property type="entry name" value="Tumour_necrosis_fac-like_dom"/>
</dbReference>
<dbReference type="SMART" id="SM00110">
    <property type="entry name" value="C1Q"/>
    <property type="match status" value="1"/>
</dbReference>
<organism evidence="5 6">
    <name type="scientific">Hemibagrus wyckioides</name>
    <dbReference type="NCBI Taxonomy" id="337641"/>
    <lineage>
        <taxon>Eukaryota</taxon>
        <taxon>Metazoa</taxon>
        <taxon>Chordata</taxon>
        <taxon>Craniata</taxon>
        <taxon>Vertebrata</taxon>
        <taxon>Euteleostomi</taxon>
        <taxon>Actinopterygii</taxon>
        <taxon>Neopterygii</taxon>
        <taxon>Teleostei</taxon>
        <taxon>Ostariophysi</taxon>
        <taxon>Siluriformes</taxon>
        <taxon>Bagridae</taxon>
        <taxon>Hemibagrus</taxon>
    </lineage>
</organism>
<name>A0A9D3SM54_9TELE</name>
<evidence type="ECO:0000256" key="1">
    <source>
        <dbReference type="ARBA" id="ARBA00004613"/>
    </source>
</evidence>
<evidence type="ECO:0000259" key="4">
    <source>
        <dbReference type="PROSITE" id="PS50871"/>
    </source>
</evidence>
<accession>A0A9D3SM54</accession>
<dbReference type="Pfam" id="PF00386">
    <property type="entry name" value="C1q"/>
    <property type="match status" value="1"/>
</dbReference>
<evidence type="ECO:0000313" key="5">
    <source>
        <dbReference type="EMBL" id="KAG7329841.1"/>
    </source>
</evidence>
<keyword evidence="6" id="KW-1185">Reference proteome</keyword>
<dbReference type="SUPFAM" id="SSF49842">
    <property type="entry name" value="TNF-like"/>
    <property type="match status" value="1"/>
</dbReference>
<keyword evidence="3" id="KW-0732">Signal</keyword>
<evidence type="ECO:0000256" key="2">
    <source>
        <dbReference type="ARBA" id="ARBA00022525"/>
    </source>
</evidence>
<dbReference type="InterPro" id="IPR001073">
    <property type="entry name" value="C1q_dom"/>
</dbReference>
<evidence type="ECO:0000313" key="6">
    <source>
        <dbReference type="Proteomes" id="UP000824219"/>
    </source>
</evidence>
<dbReference type="GO" id="GO:0005576">
    <property type="term" value="C:extracellular region"/>
    <property type="evidence" value="ECO:0007669"/>
    <property type="project" value="UniProtKB-SubCell"/>
</dbReference>
<dbReference type="InterPro" id="IPR050822">
    <property type="entry name" value="Cerebellin_Synaptic_Org"/>
</dbReference>